<evidence type="ECO:0000256" key="7">
    <source>
        <dbReference type="ARBA" id="ARBA00023136"/>
    </source>
</evidence>
<dbReference type="PROSITE" id="PS00218">
    <property type="entry name" value="AMINO_ACID_PERMEASE_1"/>
    <property type="match status" value="1"/>
</dbReference>
<keyword evidence="3" id="KW-0813">Transport</keyword>
<feature type="transmembrane region" description="Helical" evidence="8">
    <location>
        <begin position="89"/>
        <end position="108"/>
    </location>
</feature>
<dbReference type="OrthoDB" id="3900342at2759"/>
<feature type="transmembrane region" description="Helical" evidence="8">
    <location>
        <begin position="318"/>
        <end position="337"/>
    </location>
</feature>
<dbReference type="GO" id="GO:0015171">
    <property type="term" value="F:amino acid transmembrane transporter activity"/>
    <property type="evidence" value="ECO:0007669"/>
    <property type="project" value="TreeGrafter"/>
</dbReference>
<dbReference type="PIRSF" id="PIRSF006060">
    <property type="entry name" value="AA_transporter"/>
    <property type="match status" value="1"/>
</dbReference>
<keyword evidence="5" id="KW-0029">Amino-acid transport</keyword>
<dbReference type="GeneID" id="13885657"/>
<feature type="transmembrane region" description="Helical" evidence="8">
    <location>
        <begin position="200"/>
        <end position="221"/>
    </location>
</feature>
<dbReference type="PANTHER" id="PTHR43341:SF17">
    <property type="entry name" value="GENERAL AMINO ACID PERMEASE AGP1-RELATED"/>
    <property type="match status" value="1"/>
</dbReference>
<accession>H2ATJ9</accession>
<dbReference type="FunFam" id="1.20.1740.10:FF:000017">
    <property type="entry name" value="Amino acid permease"/>
    <property type="match status" value="1"/>
</dbReference>
<keyword evidence="4 8" id="KW-0812">Transmembrane</keyword>
<dbReference type="RefSeq" id="XP_003956834.1">
    <property type="nucleotide sequence ID" value="XM_003956785.1"/>
</dbReference>
<dbReference type="Gene3D" id="1.20.1740.10">
    <property type="entry name" value="Amino acid/polyamine transporter I"/>
    <property type="match status" value="1"/>
</dbReference>
<dbReference type="PANTHER" id="PTHR43341">
    <property type="entry name" value="AMINO ACID PERMEASE"/>
    <property type="match status" value="1"/>
</dbReference>
<dbReference type="InterPro" id="IPR004841">
    <property type="entry name" value="AA-permease/SLC12A_dom"/>
</dbReference>
<feature type="transmembrane region" description="Helical" evidence="8">
    <location>
        <begin position="357"/>
        <end position="385"/>
    </location>
</feature>
<evidence type="ECO:0000256" key="5">
    <source>
        <dbReference type="ARBA" id="ARBA00022970"/>
    </source>
</evidence>
<reference evidence="10 11" key="1">
    <citation type="journal article" date="2011" name="Proc. Natl. Acad. Sci. U.S.A.">
        <title>Evolutionary erosion of yeast sex chromosomes by mating-type switching accidents.</title>
        <authorList>
            <person name="Gordon J.L."/>
            <person name="Armisen D."/>
            <person name="Proux-Wera E."/>
            <person name="Oheigeartaigh S.S."/>
            <person name="Byrne K.P."/>
            <person name="Wolfe K.H."/>
        </authorList>
    </citation>
    <scope>NUCLEOTIDE SEQUENCE [LARGE SCALE GENOMIC DNA]</scope>
    <source>
        <strain evidence="11">ATCC 22294 / BCRC 22015 / CBS 2517 / CECT 1963 / NBRC 1671 / NRRL Y-8276</strain>
    </source>
</reference>
<keyword evidence="11" id="KW-1185">Reference proteome</keyword>
<dbReference type="InterPro" id="IPR004840">
    <property type="entry name" value="Amino_acid_permease_CS"/>
</dbReference>
<evidence type="ECO:0000259" key="9">
    <source>
        <dbReference type="Pfam" id="PF00324"/>
    </source>
</evidence>
<dbReference type="NCBIfam" id="TIGR00913">
    <property type="entry name" value="2A0310"/>
    <property type="match status" value="1"/>
</dbReference>
<dbReference type="InterPro" id="IPR050524">
    <property type="entry name" value="APC_YAT"/>
</dbReference>
<feature type="transmembrane region" description="Helical" evidence="8">
    <location>
        <begin position="444"/>
        <end position="469"/>
    </location>
</feature>
<dbReference type="InParanoid" id="H2ATJ9"/>
<keyword evidence="7 8" id="KW-0472">Membrane</keyword>
<organism evidence="10 11">
    <name type="scientific">Kazachstania africana (strain ATCC 22294 / BCRC 22015 / CBS 2517 / CECT 1963 / NBRC 1671 / NRRL Y-8276)</name>
    <name type="common">Yeast</name>
    <name type="synonym">Kluyveromyces africanus</name>
    <dbReference type="NCBI Taxonomy" id="1071382"/>
    <lineage>
        <taxon>Eukaryota</taxon>
        <taxon>Fungi</taxon>
        <taxon>Dikarya</taxon>
        <taxon>Ascomycota</taxon>
        <taxon>Saccharomycotina</taxon>
        <taxon>Saccharomycetes</taxon>
        <taxon>Saccharomycetales</taxon>
        <taxon>Saccharomycetaceae</taxon>
        <taxon>Kazachstania</taxon>
    </lineage>
</organism>
<dbReference type="Pfam" id="PF00324">
    <property type="entry name" value="AA_permease"/>
    <property type="match status" value="1"/>
</dbReference>
<feature type="transmembrane region" description="Helical" evidence="8">
    <location>
        <begin position="233"/>
        <end position="259"/>
    </location>
</feature>
<gene>
    <name evidence="10" type="primary">KAFR0D00520</name>
    <name evidence="10" type="ORF">KAFR_0D00520</name>
</gene>
<feature type="domain" description="Amino acid permease/ SLC12A" evidence="9">
    <location>
        <begin position="88"/>
        <end position="553"/>
    </location>
</feature>
<evidence type="ECO:0000256" key="3">
    <source>
        <dbReference type="ARBA" id="ARBA00022448"/>
    </source>
</evidence>
<protein>
    <recommendedName>
        <fullName evidence="9">Amino acid permease/ SLC12A domain-containing protein</fullName>
    </recommendedName>
</protein>
<evidence type="ECO:0000256" key="6">
    <source>
        <dbReference type="ARBA" id="ARBA00022989"/>
    </source>
</evidence>
<evidence type="ECO:0000256" key="1">
    <source>
        <dbReference type="ARBA" id="ARBA00004141"/>
    </source>
</evidence>
<feature type="transmembrane region" description="Helical" evidence="8">
    <location>
        <begin position="530"/>
        <end position="546"/>
    </location>
</feature>
<dbReference type="EMBL" id="HE650824">
    <property type="protein sequence ID" value="CCF57699.1"/>
    <property type="molecule type" value="Genomic_DNA"/>
</dbReference>
<feature type="transmembrane region" description="Helical" evidence="8">
    <location>
        <begin position="120"/>
        <end position="144"/>
    </location>
</feature>
<comment type="similarity">
    <text evidence="2">Belongs to the amino acid-polyamine-organocation (APC) superfamily. YAT (TC 2.A.3.10) family.</text>
</comment>
<evidence type="ECO:0000256" key="2">
    <source>
        <dbReference type="ARBA" id="ARBA00006983"/>
    </source>
</evidence>
<proteinExistence type="inferred from homology"/>
<dbReference type="Proteomes" id="UP000005220">
    <property type="component" value="Chromosome 4"/>
</dbReference>
<dbReference type="AlphaFoldDB" id="H2ATJ9"/>
<evidence type="ECO:0000313" key="10">
    <source>
        <dbReference type="EMBL" id="CCF57699.1"/>
    </source>
</evidence>
<sequence>MSSLSPSITKDGLHLSVNKNVIVTNENQINESHSKLIENLKDFVDSFKKIDDNNNQYEIEKNEINNIKSDQFNDKLNNQLQKTIQPRHVIMISLGTGIGTGLLVGNGATLHNAGPAGLLIGYIIMASCIYCIIQACGEMAVNYLTLIGGFNNYPSFLVDTAWNFAVAWVYCIQWLCVCPLELVTASMTIKYWNEKVDPDVFVTIFYLLIIAINLFGGARGYAEAEFFFNLCKILMIAGFFILGIILICGGAGTSGYIGVSYWNNPGAFRGHTPGTRFKGIVSTLVTAAFSFGQTEFLAITASEQSNPRKAIPSAAKKVIYRALFIYVGSIIIVGFLVPYNSPELLGSKSSQTKASPYVIAVASHGIRIAPHFINAVILISVLSVANSSFYSSSRMLLTLAKQGYAPKIFTYLDRKGRPLFGIIAASLLATIAFCASSPKETEVFSWLLAISGLSQVFTWGTICLSHIRFRRAMKIQGRSLNELGYKSQVGVWGSIYAATVMFLILIGQFWVALWPLNSNGANITNFFKEYLAMPILLLFYFGYKTWKKDWNLFIRAKDIDLISHRHIYDEDVLKQEKNQYKENLKNGSLWLKIYAFWC</sequence>
<comment type="subcellular location">
    <subcellularLocation>
        <location evidence="1">Membrane</location>
        <topology evidence="1">Multi-pass membrane protein</topology>
    </subcellularLocation>
</comment>
<dbReference type="GO" id="GO:0016020">
    <property type="term" value="C:membrane"/>
    <property type="evidence" value="ECO:0007669"/>
    <property type="project" value="UniProtKB-SubCell"/>
</dbReference>
<dbReference type="HOGENOM" id="CLU_007946_12_0_1"/>
<evidence type="ECO:0000313" key="11">
    <source>
        <dbReference type="Proteomes" id="UP000005220"/>
    </source>
</evidence>
<feature type="transmembrane region" description="Helical" evidence="8">
    <location>
        <begin position="419"/>
        <end position="438"/>
    </location>
</feature>
<evidence type="ECO:0000256" key="8">
    <source>
        <dbReference type="SAM" id="Phobius"/>
    </source>
</evidence>
<evidence type="ECO:0000256" key="4">
    <source>
        <dbReference type="ARBA" id="ARBA00022692"/>
    </source>
</evidence>
<dbReference type="eggNOG" id="KOG1286">
    <property type="taxonomic scope" value="Eukaryota"/>
</dbReference>
<dbReference type="KEGG" id="kaf:KAFR_0D00520"/>
<feature type="transmembrane region" description="Helical" evidence="8">
    <location>
        <begin position="156"/>
        <end position="180"/>
    </location>
</feature>
<feature type="transmembrane region" description="Helical" evidence="8">
    <location>
        <begin position="489"/>
        <end position="510"/>
    </location>
</feature>
<dbReference type="InterPro" id="IPR004762">
    <property type="entry name" value="Amino_acid_permease_fungi"/>
</dbReference>
<name>H2ATJ9_KAZAF</name>
<keyword evidence="6 8" id="KW-1133">Transmembrane helix</keyword>